<organism evidence="2 3">
    <name type="scientific">Daphnia magna</name>
    <dbReference type="NCBI Taxonomy" id="35525"/>
    <lineage>
        <taxon>Eukaryota</taxon>
        <taxon>Metazoa</taxon>
        <taxon>Ecdysozoa</taxon>
        <taxon>Arthropoda</taxon>
        <taxon>Crustacea</taxon>
        <taxon>Branchiopoda</taxon>
        <taxon>Diplostraca</taxon>
        <taxon>Cladocera</taxon>
        <taxon>Anomopoda</taxon>
        <taxon>Daphniidae</taxon>
        <taxon>Daphnia</taxon>
    </lineage>
</organism>
<protein>
    <recommendedName>
        <fullName evidence="4">Transmembrane protein</fullName>
    </recommendedName>
</protein>
<keyword evidence="3" id="KW-1185">Reference proteome</keyword>
<keyword evidence="1" id="KW-0812">Transmembrane</keyword>
<feature type="transmembrane region" description="Helical" evidence="1">
    <location>
        <begin position="44"/>
        <end position="64"/>
    </location>
</feature>
<sequence length="79" mass="9009">MKGYRPICLLKKLFLWFKLHNMSADIKLAVAPVSTKAFVTTWDILLGIRISLGIVIVGLEVWFWELESELVTLVDGMDD</sequence>
<evidence type="ECO:0008006" key="4">
    <source>
        <dbReference type="Google" id="ProtNLM"/>
    </source>
</evidence>
<accession>A0ABR0BA27</accession>
<dbReference type="Proteomes" id="UP001234178">
    <property type="component" value="Unassembled WGS sequence"/>
</dbReference>
<name>A0ABR0BA27_9CRUS</name>
<keyword evidence="1" id="KW-1133">Transmembrane helix</keyword>
<proteinExistence type="predicted"/>
<reference evidence="2 3" key="1">
    <citation type="journal article" date="2023" name="Nucleic Acids Res.">
        <title>The hologenome of Daphnia magna reveals possible DNA methylation and microbiome-mediated evolution of the host genome.</title>
        <authorList>
            <person name="Chaturvedi A."/>
            <person name="Li X."/>
            <person name="Dhandapani V."/>
            <person name="Marshall H."/>
            <person name="Kissane S."/>
            <person name="Cuenca-Cambronero M."/>
            <person name="Asole G."/>
            <person name="Calvet F."/>
            <person name="Ruiz-Romero M."/>
            <person name="Marangio P."/>
            <person name="Guigo R."/>
            <person name="Rago D."/>
            <person name="Mirbahai L."/>
            <person name="Eastwood N."/>
            <person name="Colbourne J.K."/>
            <person name="Zhou J."/>
            <person name="Mallon E."/>
            <person name="Orsini L."/>
        </authorList>
    </citation>
    <scope>NUCLEOTIDE SEQUENCE [LARGE SCALE GENOMIC DNA]</scope>
    <source>
        <strain evidence="2">LRV0_1</strain>
    </source>
</reference>
<keyword evidence="1" id="KW-0472">Membrane</keyword>
<comment type="caution">
    <text evidence="2">The sequence shown here is derived from an EMBL/GenBank/DDBJ whole genome shotgun (WGS) entry which is preliminary data.</text>
</comment>
<gene>
    <name evidence="2" type="ORF">OUZ56_033047</name>
</gene>
<evidence type="ECO:0000256" key="1">
    <source>
        <dbReference type="SAM" id="Phobius"/>
    </source>
</evidence>
<evidence type="ECO:0000313" key="3">
    <source>
        <dbReference type="Proteomes" id="UP001234178"/>
    </source>
</evidence>
<dbReference type="EMBL" id="JAOYFB010000043">
    <property type="protein sequence ID" value="KAK4045441.1"/>
    <property type="molecule type" value="Genomic_DNA"/>
</dbReference>
<evidence type="ECO:0000313" key="2">
    <source>
        <dbReference type="EMBL" id="KAK4045441.1"/>
    </source>
</evidence>